<evidence type="ECO:0000313" key="2">
    <source>
        <dbReference type="EMBL" id="VDN54962.1"/>
    </source>
</evidence>
<sequence>MHSEIYIKKEELRVFGGENISDLKENCSMSLHRNSCSNPALLPLETITWNTRICFRWKCLIAQIIGPLAGFLRLIGAPFRHFPKSDWGSFQAFLSIRLGPLLDINREIAFPRILADRTNIIYFTWWKTLKQFSGTVSWFLSQFNCNVFIRENNRCSSETALISSPKYERGIQTATSLGWLSIRQVGYSYLHLSCDIRLCHICSNNCSSITPPIACSDYSQSYIKNRENNFWNSSEKFLSACHSNYDEEKFLSNQLNTSSFFFVPLLLFIYITQYFYFS</sequence>
<name>A0A3P7SLM0_DRAME</name>
<keyword evidence="3" id="KW-1185">Reference proteome</keyword>
<gene>
    <name evidence="2" type="ORF">DME_LOCUS4935</name>
</gene>
<proteinExistence type="predicted"/>
<dbReference type="STRING" id="318479.A0A3P7SLM0"/>
<dbReference type="Proteomes" id="UP000274756">
    <property type="component" value="Unassembled WGS sequence"/>
</dbReference>
<feature type="transmembrane region" description="Helical" evidence="1">
    <location>
        <begin position="259"/>
        <end position="277"/>
    </location>
</feature>
<dbReference type="EMBL" id="UYYG01001151">
    <property type="protein sequence ID" value="VDN54962.1"/>
    <property type="molecule type" value="Genomic_DNA"/>
</dbReference>
<keyword evidence="1" id="KW-0472">Membrane</keyword>
<evidence type="ECO:0008006" key="4">
    <source>
        <dbReference type="Google" id="ProtNLM"/>
    </source>
</evidence>
<reference evidence="2 3" key="1">
    <citation type="submission" date="2018-11" db="EMBL/GenBank/DDBJ databases">
        <authorList>
            <consortium name="Pathogen Informatics"/>
        </authorList>
    </citation>
    <scope>NUCLEOTIDE SEQUENCE [LARGE SCALE GENOMIC DNA]</scope>
</reference>
<organism evidence="2 3">
    <name type="scientific">Dracunculus medinensis</name>
    <name type="common">Guinea worm</name>
    <dbReference type="NCBI Taxonomy" id="318479"/>
    <lineage>
        <taxon>Eukaryota</taxon>
        <taxon>Metazoa</taxon>
        <taxon>Ecdysozoa</taxon>
        <taxon>Nematoda</taxon>
        <taxon>Chromadorea</taxon>
        <taxon>Rhabditida</taxon>
        <taxon>Spirurina</taxon>
        <taxon>Dracunculoidea</taxon>
        <taxon>Dracunculidae</taxon>
        <taxon>Dracunculus</taxon>
    </lineage>
</organism>
<dbReference type="AlphaFoldDB" id="A0A3P7SLM0"/>
<keyword evidence="1" id="KW-1133">Transmembrane helix</keyword>
<evidence type="ECO:0000313" key="3">
    <source>
        <dbReference type="Proteomes" id="UP000274756"/>
    </source>
</evidence>
<dbReference type="OrthoDB" id="5788531at2759"/>
<evidence type="ECO:0000256" key="1">
    <source>
        <dbReference type="SAM" id="Phobius"/>
    </source>
</evidence>
<accession>A0A3P7SLM0</accession>
<keyword evidence="1" id="KW-0812">Transmembrane</keyword>
<protein>
    <recommendedName>
        <fullName evidence="4">ZP domain-containing protein</fullName>
    </recommendedName>
</protein>